<dbReference type="EMBL" id="QROE01000001">
    <property type="protein sequence ID" value="RHK98333.1"/>
    <property type="molecule type" value="Genomic_DNA"/>
</dbReference>
<dbReference type="AlphaFoldDB" id="A0A415HVR1"/>
<protein>
    <submittedName>
        <fullName evidence="2">Uncharacterized protein</fullName>
    </submittedName>
</protein>
<evidence type="ECO:0000313" key="4">
    <source>
        <dbReference type="Proteomes" id="UP000284267"/>
    </source>
</evidence>
<reference evidence="3 4" key="1">
    <citation type="submission" date="2018-08" db="EMBL/GenBank/DDBJ databases">
        <title>A genome reference for cultivated species of the human gut microbiota.</title>
        <authorList>
            <person name="Zou Y."/>
            <person name="Xue W."/>
            <person name="Luo G."/>
        </authorList>
    </citation>
    <scope>NUCLEOTIDE SEQUENCE [LARGE SCALE GENOMIC DNA]</scope>
    <source>
        <strain evidence="2 4">AF39-4</strain>
        <strain evidence="1 3">AM22-9LB</strain>
    </source>
</reference>
<dbReference type="EMBL" id="QRHZ01000001">
    <property type="protein sequence ID" value="RHG20120.1"/>
    <property type="molecule type" value="Genomic_DNA"/>
</dbReference>
<dbReference type="Proteomes" id="UP000284267">
    <property type="component" value="Unassembled WGS sequence"/>
</dbReference>
<evidence type="ECO:0000313" key="1">
    <source>
        <dbReference type="EMBL" id="RHG20120.1"/>
    </source>
</evidence>
<accession>A0A415HVR1</accession>
<proteinExistence type="predicted"/>
<evidence type="ECO:0000313" key="2">
    <source>
        <dbReference type="EMBL" id="RHK98333.1"/>
    </source>
</evidence>
<dbReference type="Proteomes" id="UP000284220">
    <property type="component" value="Unassembled WGS sequence"/>
</dbReference>
<comment type="caution">
    <text evidence="2">The sequence shown here is derived from an EMBL/GenBank/DDBJ whole genome shotgun (WGS) entry which is preliminary data.</text>
</comment>
<dbReference type="RefSeq" id="WP_118197442.1">
    <property type="nucleotide sequence ID" value="NZ_CABJDZ010000001.1"/>
</dbReference>
<gene>
    <name evidence="2" type="ORF">DW040_03215</name>
    <name evidence="1" type="ORF">DW272_02620</name>
</gene>
<sequence>MIINLDDSWKWKYFQHPYYRLKENVSNFYYKHHKKIYRCRICGLKEAPFLWDSYNSLPNEFGWHQFKDGTWACHHCIDHHGDRSTEEWNEVVKMHNRILYQNLRKMGYINESVKK</sequence>
<organism evidence="2 4">
    <name type="scientific">Blautia obeum</name>
    <dbReference type="NCBI Taxonomy" id="40520"/>
    <lineage>
        <taxon>Bacteria</taxon>
        <taxon>Bacillati</taxon>
        <taxon>Bacillota</taxon>
        <taxon>Clostridia</taxon>
        <taxon>Lachnospirales</taxon>
        <taxon>Lachnospiraceae</taxon>
        <taxon>Blautia</taxon>
    </lineage>
</organism>
<name>A0A415HVR1_9FIRM</name>
<evidence type="ECO:0000313" key="3">
    <source>
        <dbReference type="Proteomes" id="UP000284220"/>
    </source>
</evidence>